<dbReference type="Proteomes" id="UP000461010">
    <property type="component" value="Unassembled WGS sequence"/>
</dbReference>
<dbReference type="Proteomes" id="UP000472839">
    <property type="component" value="Unassembled WGS sequence"/>
</dbReference>
<keyword evidence="1" id="KW-1133">Transmembrane helix</keyword>
<evidence type="ECO:0000313" key="5">
    <source>
        <dbReference type="Proteomes" id="UP000472839"/>
    </source>
</evidence>
<feature type="transmembrane region" description="Helical" evidence="1">
    <location>
        <begin position="54"/>
        <end position="74"/>
    </location>
</feature>
<proteinExistence type="predicted"/>
<evidence type="ECO:0000313" key="3">
    <source>
        <dbReference type="EMBL" id="KAB7888358.1"/>
    </source>
</evidence>
<dbReference type="Pfam" id="PF05940">
    <property type="entry name" value="NnrS"/>
    <property type="match status" value="1"/>
</dbReference>
<evidence type="ECO:0000313" key="2">
    <source>
        <dbReference type="EMBL" id="KAB7885346.1"/>
    </source>
</evidence>
<protein>
    <submittedName>
        <fullName evidence="2">NnrS family protein</fullName>
    </submittedName>
</protein>
<gene>
    <name evidence="3" type="ORF">GBG18_13245</name>
    <name evidence="2" type="ORF">GBG19_14275</name>
</gene>
<feature type="transmembrane region" description="Helical" evidence="1">
    <location>
        <begin position="217"/>
        <end position="235"/>
    </location>
</feature>
<accession>A0A6L4WNV0</accession>
<dbReference type="RefSeq" id="WP_152191790.1">
    <property type="nucleotide sequence ID" value="NZ_WFKI01000047.1"/>
</dbReference>
<name>A0A6L4WNV0_9BACT</name>
<organism evidence="2 5">
    <name type="scientific">Poseidonibacter ostreae</name>
    <dbReference type="NCBI Taxonomy" id="2654171"/>
    <lineage>
        <taxon>Bacteria</taxon>
        <taxon>Pseudomonadati</taxon>
        <taxon>Campylobacterota</taxon>
        <taxon>Epsilonproteobacteria</taxon>
        <taxon>Campylobacterales</taxon>
        <taxon>Arcobacteraceae</taxon>
        <taxon>Poseidonibacter</taxon>
    </lineage>
</organism>
<keyword evidence="1" id="KW-0472">Membrane</keyword>
<feature type="transmembrane region" description="Helical" evidence="1">
    <location>
        <begin position="148"/>
        <end position="168"/>
    </location>
</feature>
<feature type="transmembrane region" description="Helical" evidence="1">
    <location>
        <begin position="370"/>
        <end position="390"/>
    </location>
</feature>
<feature type="transmembrane region" description="Helical" evidence="1">
    <location>
        <begin position="271"/>
        <end position="295"/>
    </location>
</feature>
<comment type="caution">
    <text evidence="2">The sequence shown here is derived from an EMBL/GenBank/DDBJ whole genome shotgun (WGS) entry which is preliminary data.</text>
</comment>
<dbReference type="AlphaFoldDB" id="A0A6L4WNV0"/>
<evidence type="ECO:0000313" key="4">
    <source>
        <dbReference type="Proteomes" id="UP000461010"/>
    </source>
</evidence>
<dbReference type="EMBL" id="WFKK01000059">
    <property type="protein sequence ID" value="KAB7885346.1"/>
    <property type="molecule type" value="Genomic_DNA"/>
</dbReference>
<feature type="transmembrane region" description="Helical" evidence="1">
    <location>
        <begin position="342"/>
        <end position="364"/>
    </location>
</feature>
<keyword evidence="4" id="KW-1185">Reference proteome</keyword>
<keyword evidence="1" id="KW-0812">Transmembrane</keyword>
<dbReference type="EMBL" id="WFKJ01000052">
    <property type="protein sequence ID" value="KAB7888358.1"/>
    <property type="molecule type" value="Genomic_DNA"/>
</dbReference>
<sequence>MSDTFTTWYKKFSSQPHQPFFTNGIIFFILFMMLFMASYSNVLSLDSSILTYHAYTMIFVVFIQFFLGFLFVVFPRFLSQAEISPKLYMQQFQLYFISSLGILLSLIVLPSITIVFQVLMLLAQILSFKLLYSIHKKSIVAIKEDTKWILIAFLTGILAHFLFIVSSFDFEYSLTVAHFAINVGFYLFLFMIIFTVSQRMIPFFTKTKVPTYIINKSKNLLPLVYGLLIFKIFLLSFENTALSLLADIPLLVVFTKELIKWNLPTFKVTAIMWVLFISLYWIPFAFLISVIESFMYLYNPQIIFEKAVIHTLALGYFVTILVGFGTRVVLGHSGTTPFAGKFAITIFIAIQIVAFLRIFTSFSLNFDLNYIFLLNLTAFLLVAGLIIWSAKYLTILLKGK</sequence>
<reference evidence="4 5" key="1">
    <citation type="submission" date="2019-10" db="EMBL/GenBank/DDBJ databases">
        <title>Poseidonibacter ostreae sp. nov., isolated from the gut of the Ostrea denselamellosa.</title>
        <authorList>
            <person name="Choi A."/>
        </authorList>
    </citation>
    <scope>NUCLEOTIDE SEQUENCE [LARGE SCALE GENOMIC DNA]</scope>
    <source>
        <strain evidence="2 5">SJOD-M-33</strain>
        <strain evidence="3 4">SJOD-M-5</strain>
    </source>
</reference>
<feature type="transmembrane region" description="Helical" evidence="1">
    <location>
        <begin position="174"/>
        <end position="196"/>
    </location>
</feature>
<feature type="transmembrane region" description="Helical" evidence="1">
    <location>
        <begin position="307"/>
        <end position="330"/>
    </location>
</feature>
<feature type="transmembrane region" description="Helical" evidence="1">
    <location>
        <begin position="20"/>
        <end position="42"/>
    </location>
</feature>
<feature type="transmembrane region" description="Helical" evidence="1">
    <location>
        <begin position="94"/>
        <end position="127"/>
    </location>
</feature>
<evidence type="ECO:0000256" key="1">
    <source>
        <dbReference type="SAM" id="Phobius"/>
    </source>
</evidence>
<dbReference type="InterPro" id="IPR010266">
    <property type="entry name" value="NnrS"/>
</dbReference>